<reference evidence="1" key="2">
    <citation type="journal article" date="2015" name="Data Brief">
        <title>Shoot transcriptome of the giant reed, Arundo donax.</title>
        <authorList>
            <person name="Barrero R.A."/>
            <person name="Guerrero F.D."/>
            <person name="Moolhuijzen P."/>
            <person name="Goolsby J.A."/>
            <person name="Tidwell J."/>
            <person name="Bellgard S.E."/>
            <person name="Bellgard M.I."/>
        </authorList>
    </citation>
    <scope>NUCLEOTIDE SEQUENCE</scope>
    <source>
        <tissue evidence="1">Shoot tissue taken approximately 20 cm above the soil surface</tissue>
    </source>
</reference>
<name>A0A0A9E756_ARUDO</name>
<evidence type="ECO:0000313" key="1">
    <source>
        <dbReference type="EMBL" id="JAD94868.1"/>
    </source>
</evidence>
<sequence length="20" mass="2492">MMKSAWFIAIKSVVNWHEKW</sequence>
<protein>
    <submittedName>
        <fullName evidence="1">Sus1</fullName>
    </submittedName>
</protein>
<proteinExistence type="predicted"/>
<organism evidence="1">
    <name type="scientific">Arundo donax</name>
    <name type="common">Giant reed</name>
    <name type="synonym">Donax arundinaceus</name>
    <dbReference type="NCBI Taxonomy" id="35708"/>
    <lineage>
        <taxon>Eukaryota</taxon>
        <taxon>Viridiplantae</taxon>
        <taxon>Streptophyta</taxon>
        <taxon>Embryophyta</taxon>
        <taxon>Tracheophyta</taxon>
        <taxon>Spermatophyta</taxon>
        <taxon>Magnoliopsida</taxon>
        <taxon>Liliopsida</taxon>
        <taxon>Poales</taxon>
        <taxon>Poaceae</taxon>
        <taxon>PACMAD clade</taxon>
        <taxon>Arundinoideae</taxon>
        <taxon>Arundineae</taxon>
        <taxon>Arundo</taxon>
    </lineage>
</organism>
<reference evidence="1" key="1">
    <citation type="submission" date="2014-09" db="EMBL/GenBank/DDBJ databases">
        <authorList>
            <person name="Magalhaes I.L.F."/>
            <person name="Oliveira U."/>
            <person name="Santos F.R."/>
            <person name="Vidigal T.H.D.A."/>
            <person name="Brescovit A.D."/>
            <person name="Santos A.J."/>
        </authorList>
    </citation>
    <scope>NUCLEOTIDE SEQUENCE</scope>
    <source>
        <tissue evidence="1">Shoot tissue taken approximately 20 cm above the soil surface</tissue>
    </source>
</reference>
<dbReference type="AlphaFoldDB" id="A0A0A9E756"/>
<accession>A0A0A9E756</accession>
<dbReference type="EMBL" id="GBRH01203027">
    <property type="protein sequence ID" value="JAD94868.1"/>
    <property type="molecule type" value="Transcribed_RNA"/>
</dbReference>